<dbReference type="InterPro" id="IPR001138">
    <property type="entry name" value="Zn2Cys6_DnaBD"/>
</dbReference>
<feature type="region of interest" description="Disordered" evidence="3">
    <location>
        <begin position="1"/>
        <end position="33"/>
    </location>
</feature>
<dbReference type="Pfam" id="PF00172">
    <property type="entry name" value="Zn_clus"/>
    <property type="match status" value="1"/>
</dbReference>
<protein>
    <submittedName>
        <fullName evidence="5">Acriflavine sensitivity control acr-2</fullName>
    </submittedName>
</protein>
<dbReference type="Proteomes" id="UP000554235">
    <property type="component" value="Unassembled WGS sequence"/>
</dbReference>
<dbReference type="Pfam" id="PF11951">
    <property type="entry name" value="Fungal_trans_2"/>
    <property type="match status" value="2"/>
</dbReference>
<feature type="compositionally biased region" description="Low complexity" evidence="3">
    <location>
        <begin position="14"/>
        <end position="28"/>
    </location>
</feature>
<dbReference type="SMART" id="SM00066">
    <property type="entry name" value="GAL4"/>
    <property type="match status" value="1"/>
</dbReference>
<dbReference type="SUPFAM" id="SSF57701">
    <property type="entry name" value="Zn2/Cys6 DNA-binding domain"/>
    <property type="match status" value="1"/>
</dbReference>
<dbReference type="GO" id="GO:0000981">
    <property type="term" value="F:DNA-binding transcription factor activity, RNA polymerase II-specific"/>
    <property type="evidence" value="ECO:0007669"/>
    <property type="project" value="InterPro"/>
</dbReference>
<sequence>MNPVQEADAPPRYSGVTAAGSSSTTLTTGHGGNRIGNNVSISSSQALVSECVSSPYRPLPRTLKVSWQWNKWRIFYLGDDVNSKMFAVSEYSGLFGRGPGPPCLLLHNGPSGKDAILAATGDTLRDPYSQPSTLKSIVNVSAPPGSEYETKVVTEIMVSGLMENEELVVFQWEIETRRGQTAEGPLFSREQFEWRMTPKEAIAEAKYPREFRLYRLGDLASQGCYECSQRRVSCDRTEPHCQKCISKGLKCSGLDIRYRFTNGIATRGKWVGKTIQNVYAERQDSNKHQERDDGAGYSTFHFEPLQPKEATPKAQRKAGRNGSLITSTLGYLDFSNNTEQLPPKEGSCTLTETEDCQSENKQTDTSVIDNSVTLVHPSNDSLDSPTWFNSGWQLTHEPLPDNIPLWKRQLFMHYSKHIAREMLAIDGAHNGWRHLVLPVAHGDELVMNAVLTVSAFHLSLGEPMQIQSKGMLSTESSLCTPDGCPSADVLYARTIKGLQQRRELAGVDYAARQSVLLAILVLLISVMVNGRKDFPLLFGMLQSALEAVGGEGGLGGGELGGFMVRQIRKLRVYAAPLLSEQSGLETLAAQAHWGHIFDCLNHCSQSQPDHAGAVSVITDIVQQAHDIYIRQAVSNFQRGPSANDWATSIQGIQRFKETLEAFPKDSPGQQVLIWATFIAASDCILDEHKAFFESLLMQHHARSGFLNVVKGLKHLRNIWARKSQGDKWTRLLPQAQMFLM</sequence>
<comment type="subcellular location">
    <subcellularLocation>
        <location evidence="1">Nucleus</location>
    </subcellularLocation>
</comment>
<feature type="domain" description="Zn(2)-C6 fungal-type" evidence="4">
    <location>
        <begin position="223"/>
        <end position="252"/>
    </location>
</feature>
<comment type="caution">
    <text evidence="5">The sequence shown here is derived from an EMBL/GenBank/DDBJ whole genome shotgun (WGS) entry which is preliminary data.</text>
</comment>
<dbReference type="OrthoDB" id="5386330at2759"/>
<organism evidence="5 6">
    <name type="scientific">Fusarium albosuccineum</name>
    <dbReference type="NCBI Taxonomy" id="1237068"/>
    <lineage>
        <taxon>Eukaryota</taxon>
        <taxon>Fungi</taxon>
        <taxon>Dikarya</taxon>
        <taxon>Ascomycota</taxon>
        <taxon>Pezizomycotina</taxon>
        <taxon>Sordariomycetes</taxon>
        <taxon>Hypocreomycetidae</taxon>
        <taxon>Hypocreales</taxon>
        <taxon>Nectriaceae</taxon>
        <taxon>Fusarium</taxon>
        <taxon>Fusarium decemcellulare species complex</taxon>
    </lineage>
</organism>
<reference evidence="5 6" key="1">
    <citation type="submission" date="2020-01" db="EMBL/GenBank/DDBJ databases">
        <title>Identification and distribution of gene clusters putatively required for synthesis of sphingolipid metabolism inhibitors in phylogenetically diverse species of the filamentous fungus Fusarium.</title>
        <authorList>
            <person name="Kim H.-S."/>
            <person name="Busman M."/>
            <person name="Brown D.W."/>
            <person name="Divon H."/>
            <person name="Uhlig S."/>
            <person name="Proctor R.H."/>
        </authorList>
    </citation>
    <scope>NUCLEOTIDE SEQUENCE [LARGE SCALE GENOMIC DNA]</scope>
    <source>
        <strain evidence="5 6">NRRL 20459</strain>
    </source>
</reference>
<dbReference type="PROSITE" id="PS50048">
    <property type="entry name" value="ZN2_CY6_FUNGAL_2"/>
    <property type="match status" value="1"/>
</dbReference>
<dbReference type="GO" id="GO:0000976">
    <property type="term" value="F:transcription cis-regulatory region binding"/>
    <property type="evidence" value="ECO:0007669"/>
    <property type="project" value="TreeGrafter"/>
</dbReference>
<dbReference type="AlphaFoldDB" id="A0A8H4LMT9"/>
<dbReference type="EMBL" id="JAADYS010000254">
    <property type="protein sequence ID" value="KAF4471072.1"/>
    <property type="molecule type" value="Genomic_DNA"/>
</dbReference>
<dbReference type="GO" id="GO:0005634">
    <property type="term" value="C:nucleus"/>
    <property type="evidence" value="ECO:0007669"/>
    <property type="project" value="UniProtKB-SubCell"/>
</dbReference>
<dbReference type="PANTHER" id="PTHR37534:SF17">
    <property type="entry name" value="ZN(2)-C6 FUNGAL-TYPE DOMAIN-CONTAINING PROTEIN"/>
    <property type="match status" value="1"/>
</dbReference>
<accession>A0A8H4LMT9</accession>
<name>A0A8H4LMT9_9HYPO</name>
<proteinExistence type="predicted"/>
<dbReference type="Gene3D" id="4.10.240.10">
    <property type="entry name" value="Zn(2)-C6 fungal-type DNA-binding domain"/>
    <property type="match status" value="1"/>
</dbReference>
<dbReference type="GO" id="GO:0045944">
    <property type="term" value="P:positive regulation of transcription by RNA polymerase II"/>
    <property type="evidence" value="ECO:0007669"/>
    <property type="project" value="TreeGrafter"/>
</dbReference>
<dbReference type="CDD" id="cd00067">
    <property type="entry name" value="GAL4"/>
    <property type="match status" value="1"/>
</dbReference>
<feature type="region of interest" description="Disordered" evidence="3">
    <location>
        <begin position="281"/>
        <end position="320"/>
    </location>
</feature>
<gene>
    <name evidence="5" type="ORF">FALBO_2003</name>
</gene>
<evidence type="ECO:0000259" key="4">
    <source>
        <dbReference type="PROSITE" id="PS50048"/>
    </source>
</evidence>
<keyword evidence="6" id="KW-1185">Reference proteome</keyword>
<dbReference type="GO" id="GO:0008270">
    <property type="term" value="F:zinc ion binding"/>
    <property type="evidence" value="ECO:0007669"/>
    <property type="project" value="InterPro"/>
</dbReference>
<evidence type="ECO:0000313" key="5">
    <source>
        <dbReference type="EMBL" id="KAF4471072.1"/>
    </source>
</evidence>
<evidence type="ECO:0000256" key="1">
    <source>
        <dbReference type="ARBA" id="ARBA00004123"/>
    </source>
</evidence>
<dbReference type="InterPro" id="IPR036864">
    <property type="entry name" value="Zn2-C6_fun-type_DNA-bd_sf"/>
</dbReference>
<evidence type="ECO:0000256" key="2">
    <source>
        <dbReference type="ARBA" id="ARBA00023242"/>
    </source>
</evidence>
<evidence type="ECO:0000313" key="6">
    <source>
        <dbReference type="Proteomes" id="UP000554235"/>
    </source>
</evidence>
<dbReference type="PROSITE" id="PS00463">
    <property type="entry name" value="ZN2_CY6_FUNGAL_1"/>
    <property type="match status" value="1"/>
</dbReference>
<keyword evidence="2" id="KW-0539">Nucleus</keyword>
<dbReference type="PANTHER" id="PTHR37534">
    <property type="entry name" value="TRANSCRIPTIONAL ACTIVATOR PROTEIN UGA3"/>
    <property type="match status" value="1"/>
</dbReference>
<feature type="compositionally biased region" description="Basic and acidic residues" evidence="3">
    <location>
        <begin position="281"/>
        <end position="294"/>
    </location>
</feature>
<evidence type="ECO:0000256" key="3">
    <source>
        <dbReference type="SAM" id="MobiDB-lite"/>
    </source>
</evidence>
<dbReference type="InterPro" id="IPR021858">
    <property type="entry name" value="Fun_TF"/>
</dbReference>